<dbReference type="Proteomes" id="UP000093044">
    <property type="component" value="Chromosome"/>
</dbReference>
<protein>
    <submittedName>
        <fullName evidence="1">Diadenosine tetraphosphate hydrolase</fullName>
    </submittedName>
</protein>
<dbReference type="InterPro" id="IPR036265">
    <property type="entry name" value="HIT-like_sf"/>
</dbReference>
<gene>
    <name evidence="1" type="ORF">BED41_07670</name>
</gene>
<evidence type="ECO:0000313" key="1">
    <source>
        <dbReference type="EMBL" id="ANZ44962.1"/>
    </source>
</evidence>
<name>A0A1B2I4R4_9BACT</name>
<evidence type="ECO:0000313" key="2">
    <source>
        <dbReference type="Proteomes" id="UP000093044"/>
    </source>
</evidence>
<keyword evidence="1" id="KW-0378">Hydrolase</keyword>
<dbReference type="GO" id="GO:0016787">
    <property type="term" value="F:hydrolase activity"/>
    <property type="evidence" value="ECO:0007669"/>
    <property type="project" value="UniProtKB-KW"/>
</dbReference>
<keyword evidence="2" id="KW-1185">Reference proteome</keyword>
<dbReference type="GeneID" id="83057728"/>
<dbReference type="InterPro" id="IPR019808">
    <property type="entry name" value="Histidine_triad_CS"/>
</dbReference>
<dbReference type="OrthoDB" id="9784774at2"/>
<proteinExistence type="predicted"/>
<dbReference type="PRINTS" id="PR00332">
    <property type="entry name" value="HISTRIAD"/>
</dbReference>
<accession>A0A1B2I4R4</accession>
<dbReference type="PROSITE" id="PS00892">
    <property type="entry name" value="HIT_1"/>
    <property type="match status" value="1"/>
</dbReference>
<dbReference type="KEGG" id="cpor:BED41_07670"/>
<dbReference type="PANTHER" id="PTHR42997">
    <property type="entry name" value="HIT FAMILY HYDROLASE"/>
    <property type="match status" value="1"/>
</dbReference>
<dbReference type="RefSeq" id="WP_066744579.1">
    <property type="nucleotide sequence ID" value="NZ_CALCLR010000058.1"/>
</dbReference>
<dbReference type="InterPro" id="IPR052908">
    <property type="entry name" value="AP-4-A_phosphorylase"/>
</dbReference>
<reference evidence="1" key="1">
    <citation type="submission" date="2016-08" db="EMBL/GenBank/DDBJ databases">
        <title>Complete genome of Cloacibacillus porcorum.</title>
        <authorList>
            <person name="Looft T."/>
            <person name="Bayles D.O."/>
            <person name="Alt D.P."/>
        </authorList>
    </citation>
    <scope>NUCLEOTIDE SEQUENCE [LARGE SCALE GENOMIC DNA]</scope>
    <source>
        <strain evidence="1">CL-84</strain>
    </source>
</reference>
<dbReference type="AlphaFoldDB" id="A0A1B2I4R4"/>
<dbReference type="STRING" id="1197717.BED41_07670"/>
<dbReference type="InterPro" id="IPR011146">
    <property type="entry name" value="HIT-like"/>
</dbReference>
<dbReference type="InterPro" id="IPR001310">
    <property type="entry name" value="Histidine_triad_HIT"/>
</dbReference>
<dbReference type="PANTHER" id="PTHR42997:SF1">
    <property type="entry name" value="AP-4-A PHOSPHORYLASE"/>
    <property type="match status" value="1"/>
</dbReference>
<sequence>MECIFCRLKDYVLENELAYAVFDAMPVNEGHMLIIPKRHVQNYFDITLQEEAAMHELLRRGKELLDEKYHPDGYNFGVNCNKCAGQSVMHVHMHLIPRYKGDTESPLGGVRGVIPEKMAYIKK</sequence>
<dbReference type="Pfam" id="PF01230">
    <property type="entry name" value="HIT"/>
    <property type="match status" value="1"/>
</dbReference>
<dbReference type="SUPFAM" id="SSF54197">
    <property type="entry name" value="HIT-like"/>
    <property type="match status" value="1"/>
</dbReference>
<dbReference type="Gene3D" id="3.30.428.10">
    <property type="entry name" value="HIT-like"/>
    <property type="match status" value="1"/>
</dbReference>
<organism evidence="1 2">
    <name type="scientific">Cloacibacillus porcorum</name>
    <dbReference type="NCBI Taxonomy" id="1197717"/>
    <lineage>
        <taxon>Bacteria</taxon>
        <taxon>Thermotogati</taxon>
        <taxon>Synergistota</taxon>
        <taxon>Synergistia</taxon>
        <taxon>Synergistales</taxon>
        <taxon>Synergistaceae</taxon>
        <taxon>Cloacibacillus</taxon>
    </lineage>
</organism>
<dbReference type="PROSITE" id="PS51084">
    <property type="entry name" value="HIT_2"/>
    <property type="match status" value="1"/>
</dbReference>
<dbReference type="EMBL" id="CP016757">
    <property type="protein sequence ID" value="ANZ44962.1"/>
    <property type="molecule type" value="Genomic_DNA"/>
</dbReference>